<feature type="region of interest" description="Disordered" evidence="1">
    <location>
        <begin position="662"/>
        <end position="702"/>
    </location>
</feature>
<dbReference type="Proteomes" id="UP000887226">
    <property type="component" value="Unassembled WGS sequence"/>
</dbReference>
<reference evidence="2" key="1">
    <citation type="journal article" date="2021" name="IMA Fungus">
        <title>Genomic characterization of three marine fungi, including Emericellopsis atlantica sp. nov. with signatures of a generalist lifestyle and marine biomass degradation.</title>
        <authorList>
            <person name="Hagestad O.C."/>
            <person name="Hou L."/>
            <person name="Andersen J.H."/>
            <person name="Hansen E.H."/>
            <person name="Altermark B."/>
            <person name="Li C."/>
            <person name="Kuhnert E."/>
            <person name="Cox R.J."/>
            <person name="Crous P.W."/>
            <person name="Spatafora J.W."/>
            <person name="Lail K."/>
            <person name="Amirebrahimi M."/>
            <person name="Lipzen A."/>
            <person name="Pangilinan J."/>
            <person name="Andreopoulos W."/>
            <person name="Hayes R.D."/>
            <person name="Ng V."/>
            <person name="Grigoriev I.V."/>
            <person name="Jackson S.A."/>
            <person name="Sutton T.D.S."/>
            <person name="Dobson A.D.W."/>
            <person name="Rama T."/>
        </authorList>
    </citation>
    <scope>NUCLEOTIDE SEQUENCE</scope>
    <source>
        <strain evidence="2">TRa3180A</strain>
    </source>
</reference>
<feature type="compositionally biased region" description="Polar residues" evidence="1">
    <location>
        <begin position="194"/>
        <end position="209"/>
    </location>
</feature>
<feature type="compositionally biased region" description="Basic and acidic residues" evidence="1">
    <location>
        <begin position="60"/>
        <end position="100"/>
    </location>
</feature>
<name>A0A9P7Z9Q6_9HELO</name>
<feature type="compositionally biased region" description="Basic and acidic residues" evidence="1">
    <location>
        <begin position="241"/>
        <end position="255"/>
    </location>
</feature>
<keyword evidence="3" id="KW-1185">Reference proteome</keyword>
<dbReference type="EMBL" id="MU253757">
    <property type="protein sequence ID" value="KAG9248034.1"/>
    <property type="molecule type" value="Genomic_DNA"/>
</dbReference>
<feature type="compositionally biased region" description="Acidic residues" evidence="1">
    <location>
        <begin position="131"/>
        <end position="147"/>
    </location>
</feature>
<feature type="region of interest" description="Disordered" evidence="1">
    <location>
        <begin position="568"/>
        <end position="637"/>
    </location>
</feature>
<gene>
    <name evidence="2" type="ORF">BJ878DRAFT_489974</name>
</gene>
<protein>
    <submittedName>
        <fullName evidence="2">Uncharacterized protein</fullName>
    </submittedName>
</protein>
<accession>A0A9P7Z9Q6</accession>
<dbReference type="AlphaFoldDB" id="A0A9P7Z9Q6"/>
<evidence type="ECO:0000313" key="3">
    <source>
        <dbReference type="Proteomes" id="UP000887226"/>
    </source>
</evidence>
<sequence>MAAQQRTFVLIPETLVETPGPVKAMTSKQAKKAYQKKNKGPKVSRVEQARLDWQELEAQKKEYEHERALKKAKAARDKKAQKAEEERAERKRKGLPEPSRHVRASQPRISMFVTNGNGKKRSWQQMATVGDESEDTNIDTTIECDEEPLAKRIAAEAPANESSDDEFGDFPSISQEQDLLEKLDSSALEESVLEPSSPQELPALRQNTSDGEDFGDDLDELATVQRLSEADAILKALSEPAPRENGEKNDRRDMVERDKDIKSPIHNISVSSLQVRSMAPKTLLRQTLNAPTTFFTTHKALTVTQPTSVLSATQAFLESHLDDFFPSPSQEVRELLKDLDDIPSNTQVAMEIETPARVEDDSWADMFSTQDLVLSPQDLLDIATPTRPSSKALLPRTSLAKPLPAYGYRCNRNSIPLAQPQLYCVNARLGVQPRVPSRLSHISIPSIPGTAGNSASPESAEKFKAFQVISEEVIALPQSDQDNDMAQVTPTKQSDKQFSTKIITKTPRRFFEEKDEDLLHAALQESKMAFVTRPKPSPTLPKVTRNAQYLGRAPVPHAVPVKVNTVCGNPRQRPASHTPYPSHQPRSTHVAEEASTAGQPSIIISTTPQPQRGVISPKQTMEDMPTKRAPGMPTPRETPKLSRLILGEMHSNTAAKQAATFTRPDIPVNETPKKTTKTFQRAQSTATDYGDDEFNEQELLAL</sequence>
<feature type="compositionally biased region" description="Basic residues" evidence="1">
    <location>
        <begin position="29"/>
        <end position="42"/>
    </location>
</feature>
<comment type="caution">
    <text evidence="2">The sequence shown here is derived from an EMBL/GenBank/DDBJ whole genome shotgun (WGS) entry which is preliminary data.</text>
</comment>
<dbReference type="OrthoDB" id="4590776at2759"/>
<feature type="compositionally biased region" description="Polar residues" evidence="1">
    <location>
        <begin position="112"/>
        <end position="127"/>
    </location>
</feature>
<evidence type="ECO:0000256" key="1">
    <source>
        <dbReference type="SAM" id="MobiDB-lite"/>
    </source>
</evidence>
<feature type="compositionally biased region" description="Polar residues" evidence="1">
    <location>
        <begin position="677"/>
        <end position="687"/>
    </location>
</feature>
<proteinExistence type="predicted"/>
<feature type="region of interest" description="Disordered" evidence="1">
    <location>
        <begin position="234"/>
        <end position="255"/>
    </location>
</feature>
<evidence type="ECO:0000313" key="2">
    <source>
        <dbReference type="EMBL" id="KAG9248034.1"/>
    </source>
</evidence>
<organism evidence="2 3">
    <name type="scientific">Calycina marina</name>
    <dbReference type="NCBI Taxonomy" id="1763456"/>
    <lineage>
        <taxon>Eukaryota</taxon>
        <taxon>Fungi</taxon>
        <taxon>Dikarya</taxon>
        <taxon>Ascomycota</taxon>
        <taxon>Pezizomycotina</taxon>
        <taxon>Leotiomycetes</taxon>
        <taxon>Helotiales</taxon>
        <taxon>Pezizellaceae</taxon>
        <taxon>Calycina</taxon>
    </lineage>
</organism>
<feature type="region of interest" description="Disordered" evidence="1">
    <location>
        <begin position="22"/>
        <end position="46"/>
    </location>
</feature>
<feature type="compositionally biased region" description="Polar residues" evidence="1">
    <location>
        <begin position="596"/>
        <end position="610"/>
    </location>
</feature>
<feature type="region of interest" description="Disordered" evidence="1">
    <location>
        <begin position="60"/>
        <end position="216"/>
    </location>
</feature>